<proteinExistence type="predicted"/>
<organism evidence="1 2">
    <name type="scientific">Pseudomonas syringae pv. castaneae</name>
    <dbReference type="NCBI Taxonomy" id="264450"/>
    <lineage>
        <taxon>Bacteria</taxon>
        <taxon>Pseudomonadati</taxon>
        <taxon>Pseudomonadota</taxon>
        <taxon>Gammaproteobacteria</taxon>
        <taxon>Pseudomonadales</taxon>
        <taxon>Pseudomonadaceae</taxon>
        <taxon>Pseudomonas</taxon>
        <taxon>Pseudomonas syringae</taxon>
    </lineage>
</organism>
<dbReference type="RefSeq" id="WP_057431036.1">
    <property type="nucleotide sequence ID" value="NZ_LIIH01000106.1"/>
</dbReference>
<evidence type="ECO:0000313" key="2">
    <source>
        <dbReference type="Proteomes" id="UP000050381"/>
    </source>
</evidence>
<accession>A0A0P9PG96</accession>
<gene>
    <name evidence="1" type="ORF">ALO79_01940</name>
</gene>
<comment type="caution">
    <text evidence="1">The sequence shown here is derived from an EMBL/GenBank/DDBJ whole genome shotgun (WGS) entry which is preliminary data.</text>
</comment>
<sequence length="62" mass="6932">MTEDNQQQHEIERQAALDDMKQELQDLLFSDEQAVTSSLSSAIAKLKNVEENNVSSVQLVAL</sequence>
<dbReference type="AlphaFoldDB" id="A0A0P9PG96"/>
<dbReference type="PATRIC" id="fig|264450.4.peg.2359"/>
<name>A0A0P9PG96_PSESX</name>
<protein>
    <submittedName>
        <fullName evidence="1">Uncharacterized protein</fullName>
    </submittedName>
</protein>
<dbReference type="Proteomes" id="UP000050381">
    <property type="component" value="Unassembled WGS sequence"/>
</dbReference>
<reference evidence="1 2" key="1">
    <citation type="submission" date="2015-09" db="EMBL/GenBank/DDBJ databases">
        <title>Genome announcement of multiple Pseudomonas syringae strains.</title>
        <authorList>
            <person name="Thakur S."/>
            <person name="Wang P.W."/>
            <person name="Gong Y."/>
            <person name="Weir B.S."/>
            <person name="Guttman D.S."/>
        </authorList>
    </citation>
    <scope>NUCLEOTIDE SEQUENCE [LARGE SCALE GENOMIC DNA]</scope>
    <source>
        <strain evidence="1 2">ICMP9419</strain>
    </source>
</reference>
<evidence type="ECO:0000313" key="1">
    <source>
        <dbReference type="EMBL" id="KPW98497.1"/>
    </source>
</evidence>
<dbReference type="EMBL" id="LJQD01000107">
    <property type="protein sequence ID" value="KPW98497.1"/>
    <property type="molecule type" value="Genomic_DNA"/>
</dbReference>